<keyword evidence="2 5" id="KW-0812">Transmembrane</keyword>
<protein>
    <recommendedName>
        <fullName evidence="8">MAPEG family protein</fullName>
    </recommendedName>
</protein>
<sequence>MAGAAGVGIVALLAAFRFDPGHVLADRLRILAVTLAVVGLWSVAAIGNVARIRFLSTLSIDGGDADPAVAHGRAIAQNTLEQSVLAAIAYAALTLATDRSAVPIAVLALCFSVGRAGFWAGYRRGAAARAFGFALTFYPTVLALLAALVLAIRG</sequence>
<keyword evidence="7" id="KW-1185">Reference proteome</keyword>
<dbReference type="EMBL" id="LQQO01000021">
    <property type="protein sequence ID" value="KZE13530.1"/>
    <property type="molecule type" value="Genomic_DNA"/>
</dbReference>
<dbReference type="InterPro" id="IPR023352">
    <property type="entry name" value="MAPEG-like_dom_sf"/>
</dbReference>
<evidence type="ECO:0000256" key="1">
    <source>
        <dbReference type="ARBA" id="ARBA00004370"/>
    </source>
</evidence>
<evidence type="ECO:0000256" key="4">
    <source>
        <dbReference type="ARBA" id="ARBA00023136"/>
    </source>
</evidence>
<dbReference type="Gene3D" id="1.20.120.550">
    <property type="entry name" value="Membrane associated eicosanoid/glutathione metabolism-like domain"/>
    <property type="match status" value="1"/>
</dbReference>
<keyword evidence="3 5" id="KW-1133">Transmembrane helix</keyword>
<evidence type="ECO:0000313" key="6">
    <source>
        <dbReference type="EMBL" id="KZE13530.1"/>
    </source>
</evidence>
<reference evidence="7" key="1">
    <citation type="submission" date="2016-01" db="EMBL/GenBank/DDBJ databases">
        <title>Draft genome of Chromobacterium sp. F49.</title>
        <authorList>
            <person name="Hong K.W."/>
        </authorList>
    </citation>
    <scope>NUCLEOTIDE SEQUENCE [LARGE SCALE GENOMIC DNA]</scope>
    <source>
        <strain evidence="7">CN3</strain>
    </source>
</reference>
<name>A0ABR5YBL8_9SPHN</name>
<accession>A0ABR5YBL8</accession>
<evidence type="ECO:0008006" key="8">
    <source>
        <dbReference type="Google" id="ProtNLM"/>
    </source>
</evidence>
<evidence type="ECO:0000256" key="2">
    <source>
        <dbReference type="ARBA" id="ARBA00022692"/>
    </source>
</evidence>
<gene>
    <name evidence="6" type="ORF">AVT10_15790</name>
</gene>
<evidence type="ECO:0000256" key="5">
    <source>
        <dbReference type="SAM" id="Phobius"/>
    </source>
</evidence>
<evidence type="ECO:0000313" key="7">
    <source>
        <dbReference type="Proteomes" id="UP000076609"/>
    </source>
</evidence>
<organism evidence="6 7">
    <name type="scientific">Sphingomonas hankookensis</name>
    <dbReference type="NCBI Taxonomy" id="563996"/>
    <lineage>
        <taxon>Bacteria</taxon>
        <taxon>Pseudomonadati</taxon>
        <taxon>Pseudomonadota</taxon>
        <taxon>Alphaproteobacteria</taxon>
        <taxon>Sphingomonadales</taxon>
        <taxon>Sphingomonadaceae</taxon>
        <taxon>Sphingomonas</taxon>
    </lineage>
</organism>
<comment type="caution">
    <text evidence="6">The sequence shown here is derived from an EMBL/GenBank/DDBJ whole genome shotgun (WGS) entry which is preliminary data.</text>
</comment>
<dbReference type="Pfam" id="PF01124">
    <property type="entry name" value="MAPEG"/>
    <property type="match status" value="1"/>
</dbReference>
<dbReference type="SUPFAM" id="SSF161084">
    <property type="entry name" value="MAPEG domain-like"/>
    <property type="match status" value="1"/>
</dbReference>
<keyword evidence="4 5" id="KW-0472">Membrane</keyword>
<feature type="transmembrane region" description="Helical" evidence="5">
    <location>
        <begin position="27"/>
        <end position="50"/>
    </location>
</feature>
<proteinExistence type="predicted"/>
<feature type="transmembrane region" description="Helical" evidence="5">
    <location>
        <begin position="128"/>
        <end position="152"/>
    </location>
</feature>
<comment type="subcellular location">
    <subcellularLocation>
        <location evidence="1">Membrane</location>
    </subcellularLocation>
</comment>
<evidence type="ECO:0000256" key="3">
    <source>
        <dbReference type="ARBA" id="ARBA00022989"/>
    </source>
</evidence>
<dbReference type="Proteomes" id="UP000076609">
    <property type="component" value="Unassembled WGS sequence"/>
</dbReference>
<dbReference type="InterPro" id="IPR001129">
    <property type="entry name" value="Membr-assoc_MAPEG"/>
</dbReference>